<feature type="compositionally biased region" description="Polar residues" evidence="1">
    <location>
        <begin position="133"/>
        <end position="146"/>
    </location>
</feature>
<dbReference type="AlphaFoldDB" id="A0A9P6YJM5"/>
<comment type="caution">
    <text evidence="2">The sequence shown here is derived from an EMBL/GenBank/DDBJ whole genome shotgun (WGS) entry which is preliminary data.</text>
</comment>
<dbReference type="OrthoDB" id="2212459at2759"/>
<reference evidence="2" key="1">
    <citation type="journal article" date="2020" name="Microb. Genom.">
        <title>Genetic diversity of clinical and environmental Mucorales isolates obtained from an investigation of mucormycosis cases among solid organ transplant recipients.</title>
        <authorList>
            <person name="Nguyen M.H."/>
            <person name="Kaul D."/>
            <person name="Muto C."/>
            <person name="Cheng S.J."/>
            <person name="Richter R.A."/>
            <person name="Bruno V.M."/>
            <person name="Liu G."/>
            <person name="Beyhan S."/>
            <person name="Sundermann A.J."/>
            <person name="Mounaud S."/>
            <person name="Pasculle A.W."/>
            <person name="Nierman W.C."/>
            <person name="Driscoll E."/>
            <person name="Cumbie R."/>
            <person name="Clancy C.J."/>
            <person name="Dupont C.L."/>
        </authorList>
    </citation>
    <scope>NUCLEOTIDE SEQUENCE</scope>
    <source>
        <strain evidence="2">GL16</strain>
    </source>
</reference>
<feature type="compositionally biased region" description="Polar residues" evidence="1">
    <location>
        <begin position="63"/>
        <end position="76"/>
    </location>
</feature>
<dbReference type="EMBL" id="JAANIT010000222">
    <property type="protein sequence ID" value="KAG1550278.1"/>
    <property type="molecule type" value="Genomic_DNA"/>
</dbReference>
<evidence type="ECO:0000256" key="1">
    <source>
        <dbReference type="SAM" id="MobiDB-lite"/>
    </source>
</evidence>
<evidence type="ECO:0000313" key="3">
    <source>
        <dbReference type="Proteomes" id="UP000717996"/>
    </source>
</evidence>
<feature type="region of interest" description="Disordered" evidence="1">
    <location>
        <begin position="31"/>
        <end position="76"/>
    </location>
</feature>
<evidence type="ECO:0000313" key="2">
    <source>
        <dbReference type="EMBL" id="KAG1550278.1"/>
    </source>
</evidence>
<dbReference type="Proteomes" id="UP000717996">
    <property type="component" value="Unassembled WGS sequence"/>
</dbReference>
<name>A0A9P6YJM5_RHIOR</name>
<protein>
    <submittedName>
        <fullName evidence="2">Uncharacterized protein</fullName>
    </submittedName>
</protein>
<gene>
    <name evidence="2" type="ORF">G6F51_002533</name>
</gene>
<proteinExistence type="predicted"/>
<feature type="region of interest" description="Disordered" evidence="1">
    <location>
        <begin position="118"/>
        <end position="148"/>
    </location>
</feature>
<accession>A0A9P6YJM5</accession>
<organism evidence="2 3">
    <name type="scientific">Rhizopus oryzae</name>
    <name type="common">Mucormycosis agent</name>
    <name type="synonym">Rhizopus arrhizus var. delemar</name>
    <dbReference type="NCBI Taxonomy" id="64495"/>
    <lineage>
        <taxon>Eukaryota</taxon>
        <taxon>Fungi</taxon>
        <taxon>Fungi incertae sedis</taxon>
        <taxon>Mucoromycota</taxon>
        <taxon>Mucoromycotina</taxon>
        <taxon>Mucoromycetes</taxon>
        <taxon>Mucorales</taxon>
        <taxon>Mucorineae</taxon>
        <taxon>Rhizopodaceae</taxon>
        <taxon>Rhizopus</taxon>
    </lineage>
</organism>
<sequence>MDRNVTDYKIEIIIDSFELYVEDNSDDDFQPVITARKRKSRENTPQSGSQKRLKDKGKAIGSEVTTRSSTGISTTDEPTVFNKITLKDNDLEYSSDDFDAPVIKRPFLGESTKSASRITKSTSAAVKSSSTAPQTSLTSPKPSKSAPTAFKSAATSVKSSFFFLCLLTRQVTLKKVLRR</sequence>
<feature type="compositionally biased region" description="Low complexity" evidence="1">
    <location>
        <begin position="119"/>
        <end position="132"/>
    </location>
</feature>